<protein>
    <submittedName>
        <fullName evidence="2">Uncharacterized protein</fullName>
    </submittedName>
</protein>
<sequence length="352" mass="39430">MIFSKFASVLLALSSFAISVLATHCEANYNYLSTVTYCTTKSGPYKVYHIPTSFKTVTSKTSTTVTITPPPVTYTVTAPDTTVTDDVTYTVTVTKDSYKCPTKTIYVYTWVTLTHTITKVKTDYTSVTTTVVAYQTTRYDDHGHYKRHNNPPYPAPSFPTAIKCTKTVEITFTCSTTVYAPTVTVTQPGKYVTVTYTDLITKTVCPKKTKTITITHTKETETKVKTTTTKTKTFTVTIRPTPTPNPCGSHNQYRGPHGNIYADTFKWDPQFPAYSAEECCKLCFKHVNYAGVHDCAGSFFAYDKKHHKGKCFLKLTDKCYSNYKEPCKGAPKNYGYDGYVSNGPCGKWEYHN</sequence>
<dbReference type="Proteomes" id="UP001365542">
    <property type="component" value="Unassembled WGS sequence"/>
</dbReference>
<feature type="chain" id="PRO_5043564312" evidence="1">
    <location>
        <begin position="23"/>
        <end position="352"/>
    </location>
</feature>
<dbReference type="EMBL" id="JAVHJO010000004">
    <property type="protein sequence ID" value="KAK6540771.1"/>
    <property type="molecule type" value="Genomic_DNA"/>
</dbReference>
<organism evidence="2 3">
    <name type="scientific">Orbilia ellipsospora</name>
    <dbReference type="NCBI Taxonomy" id="2528407"/>
    <lineage>
        <taxon>Eukaryota</taxon>
        <taxon>Fungi</taxon>
        <taxon>Dikarya</taxon>
        <taxon>Ascomycota</taxon>
        <taxon>Pezizomycotina</taxon>
        <taxon>Orbiliomycetes</taxon>
        <taxon>Orbiliales</taxon>
        <taxon>Orbiliaceae</taxon>
        <taxon>Orbilia</taxon>
    </lineage>
</organism>
<name>A0AAV9XGT0_9PEZI</name>
<reference evidence="2 3" key="1">
    <citation type="submission" date="2019-10" db="EMBL/GenBank/DDBJ databases">
        <authorList>
            <person name="Palmer J.M."/>
        </authorList>
    </citation>
    <scope>NUCLEOTIDE SEQUENCE [LARGE SCALE GENOMIC DNA]</scope>
    <source>
        <strain evidence="2 3">TWF694</strain>
    </source>
</reference>
<comment type="caution">
    <text evidence="2">The sequence shown here is derived from an EMBL/GenBank/DDBJ whole genome shotgun (WGS) entry which is preliminary data.</text>
</comment>
<dbReference type="AlphaFoldDB" id="A0AAV9XGT0"/>
<keyword evidence="1" id="KW-0732">Signal</keyword>
<evidence type="ECO:0000313" key="3">
    <source>
        <dbReference type="Proteomes" id="UP001365542"/>
    </source>
</evidence>
<gene>
    <name evidence="2" type="ORF">TWF694_008161</name>
</gene>
<evidence type="ECO:0000256" key="1">
    <source>
        <dbReference type="SAM" id="SignalP"/>
    </source>
</evidence>
<accession>A0AAV9XGT0</accession>
<evidence type="ECO:0000313" key="2">
    <source>
        <dbReference type="EMBL" id="KAK6540771.1"/>
    </source>
</evidence>
<proteinExistence type="predicted"/>
<feature type="signal peptide" evidence="1">
    <location>
        <begin position="1"/>
        <end position="22"/>
    </location>
</feature>
<keyword evidence="3" id="KW-1185">Reference proteome</keyword>